<feature type="chain" id="PRO_5020900758" evidence="1">
    <location>
        <begin position="21"/>
        <end position="414"/>
    </location>
</feature>
<organism evidence="2 3">
    <name type="scientific">Gelidibacter gilvus</name>
    <dbReference type="NCBI Taxonomy" id="59602"/>
    <lineage>
        <taxon>Bacteria</taxon>
        <taxon>Pseudomonadati</taxon>
        <taxon>Bacteroidota</taxon>
        <taxon>Flavobacteriia</taxon>
        <taxon>Flavobacteriales</taxon>
        <taxon>Flavobacteriaceae</taxon>
        <taxon>Gelidibacter</taxon>
    </lineage>
</organism>
<proteinExistence type="predicted"/>
<dbReference type="Pfam" id="PF13585">
    <property type="entry name" value="CHU_C"/>
    <property type="match status" value="1"/>
</dbReference>
<feature type="signal peptide" evidence="1">
    <location>
        <begin position="1"/>
        <end position="20"/>
    </location>
</feature>
<accession>A0A4Q0XB75</accession>
<keyword evidence="3" id="KW-1185">Reference proteome</keyword>
<gene>
    <name evidence="2" type="ORF">ESZ48_18670</name>
</gene>
<keyword evidence="1" id="KW-0732">Signal</keyword>
<dbReference type="Proteomes" id="UP000289792">
    <property type="component" value="Unassembled WGS sequence"/>
</dbReference>
<sequence length="414" mass="46094">MKNSIFHISFFLLITFNMMAQTSNGGILYVSEATQFSTVERFDNLATGSYFNDGDAFIYNHFNNDGIVDFHLNTGLTRFIGSSDQMLSGTKISYLYNVYFNNSSHAVPFQLLGHLHISGESDFYDGIVDNDNFGGEITFNTNGYHSNTSDGSHVDGPVNKVGEGEFTFPIGDGGYYRFAGISDPENADAFFEGKYFFENSDALYPHALKAGVIKEIDNQEYWTIEKNSSSTDNGLITLSWRDVTTPASMIAGAELGDLTIVRWNAATNMWVDEGGAIDIDNQTVTTAVNDYGVFTFARVKSNLVLPCNIVVYNSVTPNGDGKNDFFLIDLSNSNQCANNLKVQIFNRWGVKVYETTNYGVSGNVFDGFSSGRLTFKNSEKLPFGTYYYILEYQYGLEAEQNFHKQAGFLYLSSE</sequence>
<dbReference type="OrthoDB" id="1489185at2"/>
<reference evidence="2 3" key="1">
    <citation type="submission" date="2019-01" db="EMBL/GenBank/DDBJ databases">
        <title>Genome sequence of the Antarctic species Gelidibacter gilvus ACAM 158(T).</title>
        <authorList>
            <person name="Bowman J.P."/>
        </authorList>
    </citation>
    <scope>NUCLEOTIDE SEQUENCE [LARGE SCALE GENOMIC DNA]</scope>
    <source>
        <strain evidence="2 3">IC158</strain>
    </source>
</reference>
<protein>
    <submittedName>
        <fullName evidence="2">Gliding motility-associated C-terminal domain-containing protein</fullName>
    </submittedName>
</protein>
<name>A0A4Q0XB75_9FLAO</name>
<evidence type="ECO:0000313" key="2">
    <source>
        <dbReference type="EMBL" id="RXJ44311.1"/>
    </source>
</evidence>
<dbReference type="EMBL" id="SDDZ01000020">
    <property type="protein sequence ID" value="RXJ44311.1"/>
    <property type="molecule type" value="Genomic_DNA"/>
</dbReference>
<comment type="caution">
    <text evidence="2">The sequence shown here is derived from an EMBL/GenBank/DDBJ whole genome shotgun (WGS) entry which is preliminary data.</text>
</comment>
<evidence type="ECO:0000313" key="3">
    <source>
        <dbReference type="Proteomes" id="UP000289792"/>
    </source>
</evidence>
<evidence type="ECO:0000256" key="1">
    <source>
        <dbReference type="SAM" id="SignalP"/>
    </source>
</evidence>
<dbReference type="AlphaFoldDB" id="A0A4Q0XB75"/>